<protein>
    <recommendedName>
        <fullName evidence="1">F-box domain-containing protein</fullName>
    </recommendedName>
</protein>
<feature type="domain" description="F-box" evidence="1">
    <location>
        <begin position="1"/>
        <end position="47"/>
    </location>
</feature>
<name>A0A0K6G0I5_9AGAM</name>
<accession>A0A0K6G0I5</accession>
<dbReference type="InterPro" id="IPR001810">
    <property type="entry name" value="F-box_dom"/>
</dbReference>
<dbReference type="AlphaFoldDB" id="A0A0K6G0I5"/>
<reference evidence="2 3" key="1">
    <citation type="submission" date="2015-07" db="EMBL/GenBank/DDBJ databases">
        <authorList>
            <person name="Noorani M."/>
        </authorList>
    </citation>
    <scope>NUCLEOTIDE SEQUENCE [LARGE SCALE GENOMIC DNA]</scope>
    <source>
        <strain evidence="2">BBA 69670</strain>
    </source>
</reference>
<evidence type="ECO:0000313" key="3">
    <source>
        <dbReference type="Proteomes" id="UP000044841"/>
    </source>
</evidence>
<evidence type="ECO:0000259" key="1">
    <source>
        <dbReference type="PROSITE" id="PS50181"/>
    </source>
</evidence>
<keyword evidence="3" id="KW-1185">Reference proteome</keyword>
<evidence type="ECO:0000313" key="2">
    <source>
        <dbReference type="EMBL" id="CUA72040.1"/>
    </source>
</evidence>
<dbReference type="SUPFAM" id="SSF81383">
    <property type="entry name" value="F-box domain"/>
    <property type="match status" value="1"/>
</dbReference>
<organism evidence="2 3">
    <name type="scientific">Rhizoctonia solani</name>
    <dbReference type="NCBI Taxonomy" id="456999"/>
    <lineage>
        <taxon>Eukaryota</taxon>
        <taxon>Fungi</taxon>
        <taxon>Dikarya</taxon>
        <taxon>Basidiomycota</taxon>
        <taxon>Agaricomycotina</taxon>
        <taxon>Agaricomycetes</taxon>
        <taxon>Cantharellales</taxon>
        <taxon>Ceratobasidiaceae</taxon>
        <taxon>Rhizoctonia</taxon>
    </lineage>
</organism>
<gene>
    <name evidence="2" type="ORF">RSOLAG22IIIB_10005</name>
</gene>
<dbReference type="Proteomes" id="UP000044841">
    <property type="component" value="Unassembled WGS sequence"/>
</dbReference>
<dbReference type="InterPro" id="IPR036047">
    <property type="entry name" value="F-box-like_dom_sf"/>
</dbReference>
<dbReference type="Pfam" id="PF00646">
    <property type="entry name" value="F-box"/>
    <property type="match status" value="1"/>
</dbReference>
<sequence>MSSLTLLPSESLVHILRLLPPADIKTCKLLSRQLLTTIQESPELQYLLELDLLGLALPLNPLDTLPLGDKIRVLQHKRFIAADPTRRDTGPQTIKFEPIGSLSANIQYSRGVLAVGKPSIDVTRQLQLYQLASSNKHTPYSSFLLADTGVEAHDFRFDPDLDLLVLLERVTLPADTNADLEMRFHLKSLGSGLAHPLASNPVLRSTFKFTTTYSETGFQIVGKLLIILGYTNSRLDISSPKILIWDWTTGDLITSTEVPGTDFAFISEDTFLIPVSRPTSLPPAPLVIDGRAIVTTPKRIYEPGPGSHYLGLHVKAFNIEDIPNDMANGILFVPSLNIHLALKKMATAQSHSPVHIEWEDWARGASWANTRQLRRSPNCIFGHRAAFLSFDSEKRGWKASLYDLRANVRGPTTDGPSKDSPEELPPSDGFLNAIFINPKLDVRGPAVIASFMVYENESLDAHTDSISPELVIDDERIMTCDEERLRTSPELSVYDV</sequence>
<dbReference type="PROSITE" id="PS50181">
    <property type="entry name" value="FBOX"/>
    <property type="match status" value="1"/>
</dbReference>
<proteinExistence type="predicted"/>
<dbReference type="EMBL" id="CYGV01001279">
    <property type="protein sequence ID" value="CUA72040.1"/>
    <property type="molecule type" value="Genomic_DNA"/>
</dbReference>